<dbReference type="eggNOG" id="ENOG502S91E">
    <property type="taxonomic scope" value="Eukaryota"/>
</dbReference>
<protein>
    <submittedName>
        <fullName evidence="2">Uncharacterized protein LOC101509716</fullName>
    </submittedName>
</protein>
<reference evidence="1" key="1">
    <citation type="journal article" date="2013" name="Nat. Biotechnol.">
        <title>Draft genome sequence of chickpea (Cicer arietinum) provides a resource for trait improvement.</title>
        <authorList>
            <person name="Varshney R.K."/>
            <person name="Song C."/>
            <person name="Saxena R.K."/>
            <person name="Azam S."/>
            <person name="Yu S."/>
            <person name="Sharpe A.G."/>
            <person name="Cannon S."/>
            <person name="Baek J."/>
            <person name="Rosen B.D."/>
            <person name="Tar'an B."/>
            <person name="Millan T."/>
            <person name="Zhang X."/>
            <person name="Ramsay L.D."/>
            <person name="Iwata A."/>
            <person name="Wang Y."/>
            <person name="Nelson W."/>
            <person name="Farmer A.D."/>
            <person name="Gaur P.M."/>
            <person name="Soderlund C."/>
            <person name="Penmetsa R.V."/>
            <person name="Xu C."/>
            <person name="Bharti A.K."/>
            <person name="He W."/>
            <person name="Winter P."/>
            <person name="Zhao S."/>
            <person name="Hane J.K."/>
            <person name="Carrasquilla-Garcia N."/>
            <person name="Condie J.A."/>
            <person name="Upadhyaya H.D."/>
            <person name="Luo M.C."/>
            <person name="Thudi M."/>
            <person name="Gowda C.L."/>
            <person name="Singh N.P."/>
            <person name="Lichtenzveig J."/>
            <person name="Gali K.K."/>
            <person name="Rubio J."/>
            <person name="Nadarajan N."/>
            <person name="Dolezel J."/>
            <person name="Bansal K.C."/>
            <person name="Xu X."/>
            <person name="Edwards D."/>
            <person name="Zhang G."/>
            <person name="Kahl G."/>
            <person name="Gil J."/>
            <person name="Singh K.B."/>
            <person name="Datta S.K."/>
            <person name="Jackson S.A."/>
            <person name="Wang J."/>
            <person name="Cook D.R."/>
        </authorList>
    </citation>
    <scope>NUCLEOTIDE SEQUENCE [LARGE SCALE GENOMIC DNA]</scope>
    <source>
        <strain evidence="1">cv. CDC Frontier</strain>
    </source>
</reference>
<evidence type="ECO:0000313" key="1">
    <source>
        <dbReference type="Proteomes" id="UP000087171"/>
    </source>
</evidence>
<dbReference type="GeneID" id="101509716"/>
<reference evidence="2" key="2">
    <citation type="submission" date="2025-08" db="UniProtKB">
        <authorList>
            <consortium name="RefSeq"/>
        </authorList>
    </citation>
    <scope>IDENTIFICATION</scope>
    <source>
        <tissue evidence="2">Etiolated seedlings</tissue>
    </source>
</reference>
<gene>
    <name evidence="2" type="primary">LOC101509716</name>
</gene>
<dbReference type="InterPro" id="IPR008480">
    <property type="entry name" value="DUF761_pln"/>
</dbReference>
<dbReference type="STRING" id="3827.A0A1S2XX61"/>
<sequence length="209" mass="23623">MEQKVENVIVSFNPTILDPNPQPKSILKKGKGSKNIFKVALFMMRGRSRKSKPILPVDDESKSIWRKLVGSMRPMHLQSSDSASPPQILNDHKLKNVVTENANNISVDQYYEDGFDSASEFPNSPGSSRFASAAGSRYASAVGLNEMVEEDEEIKEEEINVNEDHGDGDHMIDAKAEEFIAQFYQEMRLQRMDIVDHRYNEISMRSLGL</sequence>
<dbReference type="RefSeq" id="XP_004495922.1">
    <property type="nucleotide sequence ID" value="XM_004495865.3"/>
</dbReference>
<organism evidence="1 2">
    <name type="scientific">Cicer arietinum</name>
    <name type="common">Chickpea</name>
    <name type="synonym">Garbanzo</name>
    <dbReference type="NCBI Taxonomy" id="3827"/>
    <lineage>
        <taxon>Eukaryota</taxon>
        <taxon>Viridiplantae</taxon>
        <taxon>Streptophyta</taxon>
        <taxon>Embryophyta</taxon>
        <taxon>Tracheophyta</taxon>
        <taxon>Spermatophyta</taxon>
        <taxon>Magnoliopsida</taxon>
        <taxon>eudicotyledons</taxon>
        <taxon>Gunneridae</taxon>
        <taxon>Pentapetalae</taxon>
        <taxon>rosids</taxon>
        <taxon>fabids</taxon>
        <taxon>Fabales</taxon>
        <taxon>Fabaceae</taxon>
        <taxon>Papilionoideae</taxon>
        <taxon>50 kb inversion clade</taxon>
        <taxon>NPAAA clade</taxon>
        <taxon>Hologalegina</taxon>
        <taxon>IRL clade</taxon>
        <taxon>Cicereae</taxon>
        <taxon>Cicer</taxon>
    </lineage>
</organism>
<name>A0A1S2XX61_CICAR</name>
<dbReference type="AlphaFoldDB" id="A0A1S2XX61"/>
<proteinExistence type="predicted"/>
<dbReference type="Pfam" id="PF05553">
    <property type="entry name" value="DUF761"/>
    <property type="match status" value="1"/>
</dbReference>
<dbReference type="PANTHER" id="PTHR36378:SF1">
    <property type="entry name" value="COTTON FIBER PROTEIN"/>
    <property type="match status" value="1"/>
</dbReference>
<dbReference type="PANTHER" id="PTHR36378">
    <property type="entry name" value="COTTON FIBER PROTEIN"/>
    <property type="match status" value="1"/>
</dbReference>
<dbReference type="KEGG" id="cam:101509716"/>
<dbReference type="OrthoDB" id="1926607at2759"/>
<evidence type="ECO:0000313" key="2">
    <source>
        <dbReference type="RefSeq" id="XP_004495922.1"/>
    </source>
</evidence>
<keyword evidence="1" id="KW-1185">Reference proteome</keyword>
<dbReference type="Proteomes" id="UP000087171">
    <property type="component" value="Chromosome Ca4"/>
</dbReference>
<accession>A0A1S2XX61</accession>
<dbReference type="PaxDb" id="3827-XP_004495922.1"/>